<feature type="compositionally biased region" description="Gly residues" evidence="1">
    <location>
        <begin position="207"/>
        <end position="216"/>
    </location>
</feature>
<keyword evidence="3" id="KW-1185">Reference proteome</keyword>
<protein>
    <submittedName>
        <fullName evidence="2">Uncharacterized protein</fullName>
    </submittedName>
</protein>
<feature type="region of interest" description="Disordered" evidence="1">
    <location>
        <begin position="87"/>
        <end position="115"/>
    </location>
</feature>
<feature type="region of interest" description="Disordered" evidence="1">
    <location>
        <begin position="459"/>
        <end position="490"/>
    </location>
</feature>
<name>A0AAD6S5P1_9AGAR</name>
<evidence type="ECO:0000256" key="1">
    <source>
        <dbReference type="SAM" id="MobiDB-lite"/>
    </source>
</evidence>
<dbReference type="Proteomes" id="UP001218188">
    <property type="component" value="Unassembled WGS sequence"/>
</dbReference>
<feature type="compositionally biased region" description="Polar residues" evidence="1">
    <location>
        <begin position="89"/>
        <end position="112"/>
    </location>
</feature>
<sequence length="549" mass="59119">MSSVFNATLKRATAEHPGSRGNILHQSLFSTVDALEDAYLYSPPAIHTEFAARNGGNPTSEGKKADHLTNAVWEDYALLKSTPFHFGSPPQTHKITRTSQSTPHGTNASSAPASLDEAKIKSSDCDSTPRAIFAYYIIKITRSKNSGGDAAGSECAAACSVRRRRSVHTLGPRNSRLLTCARTPSSTARYPRHAECESGQKVCGGARAGGRGMGRGGWEEKRKEKGRCGAGGWGEESERAMPSSAVQVRVRARAPPVRKQDLRCGARDSTRMRSCIPAECEFAQTAIGAVSHRLDSARGCGVCTYTRAGDDEGWGDVGEGGEEGYGEMGRWGGLQRSAGTRRAHKCIRAEYRQTESSAVRTRLDGAALVHGAAVNEVAACASLIRLSWCSFRAQETGQRTREYEEGKKEVNERRTVRGVAARSIKQEVVQRGKGENPEYRLRDRKRVLHGSHCRRWRTSTWSRKGAEGDGAGGAAKEADGGNGGAKVGENGLEGEAEELSSTGLSWAGIGHEEGRRRGAALVLAREVIGPFGRSFPSPFTMTPSTARLR</sequence>
<feature type="compositionally biased region" description="Basic and acidic residues" evidence="1">
    <location>
        <begin position="217"/>
        <end position="227"/>
    </location>
</feature>
<comment type="caution">
    <text evidence="2">The sequence shown here is derived from an EMBL/GenBank/DDBJ whole genome shotgun (WGS) entry which is preliminary data.</text>
</comment>
<feature type="region of interest" description="Disordered" evidence="1">
    <location>
        <begin position="207"/>
        <end position="242"/>
    </location>
</feature>
<dbReference type="AlphaFoldDB" id="A0AAD6S5P1"/>
<organism evidence="2 3">
    <name type="scientific">Mycena alexandri</name>
    <dbReference type="NCBI Taxonomy" id="1745969"/>
    <lineage>
        <taxon>Eukaryota</taxon>
        <taxon>Fungi</taxon>
        <taxon>Dikarya</taxon>
        <taxon>Basidiomycota</taxon>
        <taxon>Agaricomycotina</taxon>
        <taxon>Agaricomycetes</taxon>
        <taxon>Agaricomycetidae</taxon>
        <taxon>Agaricales</taxon>
        <taxon>Marasmiineae</taxon>
        <taxon>Mycenaceae</taxon>
        <taxon>Mycena</taxon>
    </lineage>
</organism>
<evidence type="ECO:0000313" key="3">
    <source>
        <dbReference type="Proteomes" id="UP001218188"/>
    </source>
</evidence>
<proteinExistence type="predicted"/>
<gene>
    <name evidence="2" type="ORF">C8F04DRAFT_1241166</name>
</gene>
<dbReference type="EMBL" id="JARJCM010000225">
    <property type="protein sequence ID" value="KAJ7021694.1"/>
    <property type="molecule type" value="Genomic_DNA"/>
</dbReference>
<evidence type="ECO:0000313" key="2">
    <source>
        <dbReference type="EMBL" id="KAJ7021694.1"/>
    </source>
</evidence>
<reference evidence="2" key="1">
    <citation type="submission" date="2023-03" db="EMBL/GenBank/DDBJ databases">
        <title>Massive genome expansion in bonnet fungi (Mycena s.s.) driven by repeated elements and novel gene families across ecological guilds.</title>
        <authorList>
            <consortium name="Lawrence Berkeley National Laboratory"/>
            <person name="Harder C.B."/>
            <person name="Miyauchi S."/>
            <person name="Viragh M."/>
            <person name="Kuo A."/>
            <person name="Thoen E."/>
            <person name="Andreopoulos B."/>
            <person name="Lu D."/>
            <person name="Skrede I."/>
            <person name="Drula E."/>
            <person name="Henrissat B."/>
            <person name="Morin E."/>
            <person name="Kohler A."/>
            <person name="Barry K."/>
            <person name="LaButti K."/>
            <person name="Morin E."/>
            <person name="Salamov A."/>
            <person name="Lipzen A."/>
            <person name="Mereny Z."/>
            <person name="Hegedus B."/>
            <person name="Baldrian P."/>
            <person name="Stursova M."/>
            <person name="Weitz H."/>
            <person name="Taylor A."/>
            <person name="Grigoriev I.V."/>
            <person name="Nagy L.G."/>
            <person name="Martin F."/>
            <person name="Kauserud H."/>
        </authorList>
    </citation>
    <scope>NUCLEOTIDE SEQUENCE</scope>
    <source>
        <strain evidence="2">CBHHK200</strain>
    </source>
</reference>
<accession>A0AAD6S5P1</accession>